<protein>
    <submittedName>
        <fullName evidence="2">Uncharacterized protein</fullName>
    </submittedName>
</protein>
<feature type="compositionally biased region" description="Basic and acidic residues" evidence="1">
    <location>
        <begin position="121"/>
        <end position="131"/>
    </location>
</feature>
<accession>A0A0B2WTM0</accession>
<evidence type="ECO:0000313" key="2">
    <source>
        <dbReference type="EMBL" id="KHN99426.1"/>
    </source>
</evidence>
<gene>
    <name evidence="2" type="ORF">MAM_03124</name>
</gene>
<feature type="region of interest" description="Disordered" evidence="1">
    <location>
        <begin position="121"/>
        <end position="194"/>
    </location>
</feature>
<dbReference type="HOGENOM" id="CLU_106373_0_0_1"/>
<feature type="compositionally biased region" description="Polar residues" evidence="1">
    <location>
        <begin position="132"/>
        <end position="143"/>
    </location>
</feature>
<dbReference type="OrthoDB" id="5238042at2759"/>
<dbReference type="AlphaFoldDB" id="A0A0B2WTM0"/>
<name>A0A0B2WTM0_METAS</name>
<dbReference type="Proteomes" id="UP000030816">
    <property type="component" value="Unassembled WGS sequence"/>
</dbReference>
<organism evidence="2 3">
    <name type="scientific">Metarhizium album (strain ARSEF 1941)</name>
    <dbReference type="NCBI Taxonomy" id="1081103"/>
    <lineage>
        <taxon>Eukaryota</taxon>
        <taxon>Fungi</taxon>
        <taxon>Dikarya</taxon>
        <taxon>Ascomycota</taxon>
        <taxon>Pezizomycotina</taxon>
        <taxon>Sordariomycetes</taxon>
        <taxon>Hypocreomycetidae</taxon>
        <taxon>Hypocreales</taxon>
        <taxon>Clavicipitaceae</taxon>
        <taxon>Metarhizium</taxon>
    </lineage>
</organism>
<evidence type="ECO:0000256" key="1">
    <source>
        <dbReference type="SAM" id="MobiDB-lite"/>
    </source>
</evidence>
<comment type="caution">
    <text evidence="2">The sequence shown here is derived from an EMBL/GenBank/DDBJ whole genome shotgun (WGS) entry which is preliminary data.</text>
</comment>
<dbReference type="EMBL" id="AZHE01000005">
    <property type="protein sequence ID" value="KHN99426.1"/>
    <property type="molecule type" value="Genomic_DNA"/>
</dbReference>
<reference evidence="2 3" key="1">
    <citation type="journal article" date="2014" name="Proc. Natl. Acad. Sci. U.S.A.">
        <title>Trajectory and genomic determinants of fungal-pathogen speciation and host adaptation.</title>
        <authorList>
            <person name="Hu X."/>
            <person name="Xiao G."/>
            <person name="Zheng P."/>
            <person name="Shang Y."/>
            <person name="Su Y."/>
            <person name="Zhang X."/>
            <person name="Liu X."/>
            <person name="Zhan S."/>
            <person name="St Leger R.J."/>
            <person name="Wang C."/>
        </authorList>
    </citation>
    <scope>NUCLEOTIDE SEQUENCE [LARGE SCALE GENOMIC DNA]</scope>
    <source>
        <strain evidence="2 3">ARSEF 1941</strain>
    </source>
</reference>
<feature type="compositionally biased region" description="Basic and acidic residues" evidence="1">
    <location>
        <begin position="155"/>
        <end position="171"/>
    </location>
</feature>
<proteinExistence type="predicted"/>
<sequence>MDTTINTPEPVKPPSNGFSSTTSQQDMRTPFKVVPDRNGCRSVKSIVAWLESSSNSQPWSPRTNTVDMTRDLSAGSVSTFHEFQSRSHSASGASDVEDYSLTFLKYKNYFTNAPLVRCLDPEKPPSSEHQRPNISIVGSSSRPSAPDVSRGPQDGSRHSRKGSEAREHDAAMTKSGGREVVPFIQRDPEEVGTF</sequence>
<feature type="region of interest" description="Disordered" evidence="1">
    <location>
        <begin position="1"/>
        <end position="35"/>
    </location>
</feature>
<feature type="compositionally biased region" description="Polar residues" evidence="1">
    <location>
        <begin position="16"/>
        <end position="27"/>
    </location>
</feature>
<dbReference type="GeneID" id="63737579"/>
<evidence type="ECO:0000313" key="3">
    <source>
        <dbReference type="Proteomes" id="UP000030816"/>
    </source>
</evidence>
<keyword evidence="3" id="KW-1185">Reference proteome</keyword>
<dbReference type="RefSeq" id="XP_040680492.1">
    <property type="nucleotide sequence ID" value="XM_040821923.1"/>
</dbReference>